<evidence type="ECO:0000256" key="4">
    <source>
        <dbReference type="ARBA" id="ARBA00022741"/>
    </source>
</evidence>
<dbReference type="Pfam" id="PF01137">
    <property type="entry name" value="RTC"/>
    <property type="match status" value="1"/>
</dbReference>
<feature type="binding site" evidence="7">
    <location>
        <position position="103"/>
    </location>
    <ligand>
        <name>ATP</name>
        <dbReference type="ChEBI" id="CHEBI:30616"/>
    </ligand>
</feature>
<dbReference type="SUPFAM" id="SSF55205">
    <property type="entry name" value="EPT/RTPC-like"/>
    <property type="match status" value="2"/>
</dbReference>
<evidence type="ECO:0000256" key="7">
    <source>
        <dbReference type="PIRSR" id="PIRSR005378-2"/>
    </source>
</evidence>
<comment type="catalytic activity">
    <reaction evidence="5">
        <text>a 3'-end 3'-phospho-ribonucleotide-RNA + ATP = a 3'-end 2',3'-cyclophospho-ribonucleotide-RNA + AMP + diphosphate</text>
        <dbReference type="Rhea" id="RHEA:23976"/>
        <dbReference type="Rhea" id="RHEA-COMP:10463"/>
        <dbReference type="Rhea" id="RHEA-COMP:10464"/>
        <dbReference type="ChEBI" id="CHEBI:30616"/>
        <dbReference type="ChEBI" id="CHEBI:33019"/>
        <dbReference type="ChEBI" id="CHEBI:83062"/>
        <dbReference type="ChEBI" id="CHEBI:83064"/>
        <dbReference type="ChEBI" id="CHEBI:456215"/>
        <dbReference type="EC" id="6.5.1.4"/>
    </reaction>
</comment>
<dbReference type="InterPro" id="IPR037136">
    <property type="entry name" value="RNA3'_phos_cyclase_dom_sf"/>
</dbReference>
<dbReference type="InterPro" id="IPR023797">
    <property type="entry name" value="RNA3'_phos_cyclase_dom"/>
</dbReference>
<feature type="domain" description="RNA 3'-terminal phosphate cyclase insert" evidence="9">
    <location>
        <begin position="195"/>
        <end position="308"/>
    </location>
</feature>
<dbReference type="PANTHER" id="PTHR11096:SF0">
    <property type="entry name" value="RNA 3'-TERMINAL PHOSPHATE CYCLASE"/>
    <property type="match status" value="1"/>
</dbReference>
<evidence type="ECO:0000313" key="11">
    <source>
        <dbReference type="Proteomes" id="UP000807025"/>
    </source>
</evidence>
<dbReference type="InterPro" id="IPR013791">
    <property type="entry name" value="RNA3'-term_phos_cycl_insert"/>
</dbReference>
<dbReference type="InterPro" id="IPR013792">
    <property type="entry name" value="RNA3'P_cycl/enolpyr_Trfase_a/b"/>
</dbReference>
<dbReference type="PANTHER" id="PTHR11096">
    <property type="entry name" value="RNA 3' TERMINAL PHOSPHATE CYCLASE"/>
    <property type="match status" value="1"/>
</dbReference>
<evidence type="ECO:0000259" key="8">
    <source>
        <dbReference type="Pfam" id="PF01137"/>
    </source>
</evidence>
<sequence>MANVSIDGSVLEGGGQILRNSVSLSALLNTPISITKIRTGRKPPGLRNQHRVGIEAAAGICSGHVQGAKNGSTAIDFHPSSTKIPCHVTADAVTAGSTALLLQTALPMLLFAPVPPEEALPLEPSTLVLRGGTNASQAPQIEYTQHILVPFLKRHFGVDSRLEISLNKRGYYPKGGGELIPSRIEPLKPIQLSNEQGRVIRIGGLSHVGRLPASLATEMAGCALKRLARAGFRSSTIDSVESRQEMVIPIEIQTKREGNDDCLGAGSGIVLWAELEGGGMIGGSALGRKNVLPAQVGEAAADELIKGLKEGGCVDEHLQDQIIVFMALAAGRSSVLTGPISLHTRTAIWLAEKLTEAKFSVVEQPSGQCVISCEGIAYQRTSA</sequence>
<dbReference type="InterPro" id="IPR036553">
    <property type="entry name" value="RPTC_insert"/>
</dbReference>
<feature type="domain" description="RNA 3'-terminal phosphate cyclase" evidence="8">
    <location>
        <begin position="11"/>
        <end position="361"/>
    </location>
</feature>
<feature type="binding site" evidence="7">
    <location>
        <begin position="317"/>
        <end position="321"/>
    </location>
    <ligand>
        <name>ATP</name>
        <dbReference type="ChEBI" id="CHEBI:30616"/>
    </ligand>
</feature>
<dbReference type="AlphaFoldDB" id="A0A9P5ZQU3"/>
<evidence type="ECO:0000256" key="6">
    <source>
        <dbReference type="PIRSR" id="PIRSR005378-1"/>
    </source>
</evidence>
<keyword evidence="7" id="KW-0067">ATP-binding</keyword>
<dbReference type="NCBIfam" id="TIGR03399">
    <property type="entry name" value="RNA_3prim_cycl"/>
    <property type="match status" value="1"/>
</dbReference>
<dbReference type="Proteomes" id="UP000807025">
    <property type="component" value="Unassembled WGS sequence"/>
</dbReference>
<keyword evidence="11" id="KW-1185">Reference proteome</keyword>
<dbReference type="EC" id="6.5.1.4" evidence="2"/>
<dbReference type="SUPFAM" id="SSF52913">
    <property type="entry name" value="RNA 3'-terminal phosphate cyclase, RPTC, insert domain"/>
    <property type="match status" value="1"/>
</dbReference>
<dbReference type="EMBL" id="MU154604">
    <property type="protein sequence ID" value="KAF9492274.1"/>
    <property type="molecule type" value="Genomic_DNA"/>
</dbReference>
<feature type="active site" description="Tele-AMP-histidine intermediate" evidence="6">
    <location>
        <position position="343"/>
    </location>
</feature>
<name>A0A9P5ZQU3_PLEER</name>
<evidence type="ECO:0000313" key="10">
    <source>
        <dbReference type="EMBL" id="KAF9492274.1"/>
    </source>
</evidence>
<dbReference type="Gene3D" id="3.65.10.20">
    <property type="entry name" value="RNA 3'-terminal phosphate cyclase domain"/>
    <property type="match status" value="1"/>
</dbReference>
<protein>
    <recommendedName>
        <fullName evidence="2">RNA 3'-terminal-phosphate cyclase (ATP)</fullName>
        <ecNumber evidence="2">6.5.1.4</ecNumber>
    </recommendedName>
</protein>
<dbReference type="OrthoDB" id="25029at2759"/>
<evidence type="ECO:0000256" key="3">
    <source>
        <dbReference type="ARBA" id="ARBA00022598"/>
    </source>
</evidence>
<dbReference type="GO" id="GO:0006396">
    <property type="term" value="P:RNA processing"/>
    <property type="evidence" value="ECO:0007669"/>
    <property type="project" value="InterPro"/>
</dbReference>
<dbReference type="PIRSF" id="PIRSF005378">
    <property type="entry name" value="RNA3'_term_phos_cycl_euk"/>
    <property type="match status" value="1"/>
</dbReference>
<dbReference type="PROSITE" id="PS01287">
    <property type="entry name" value="RTC"/>
    <property type="match status" value="1"/>
</dbReference>
<dbReference type="InterPro" id="IPR000228">
    <property type="entry name" value="RNA3'_term_phos_cyc"/>
</dbReference>
<dbReference type="GO" id="GO:0005634">
    <property type="term" value="C:nucleus"/>
    <property type="evidence" value="ECO:0007669"/>
    <property type="project" value="TreeGrafter"/>
</dbReference>
<accession>A0A9P5ZQU3</accession>
<evidence type="ECO:0000259" key="9">
    <source>
        <dbReference type="Pfam" id="PF05189"/>
    </source>
</evidence>
<reference evidence="10" key="1">
    <citation type="submission" date="2020-11" db="EMBL/GenBank/DDBJ databases">
        <authorList>
            <consortium name="DOE Joint Genome Institute"/>
            <person name="Ahrendt S."/>
            <person name="Riley R."/>
            <person name="Andreopoulos W."/>
            <person name="Labutti K."/>
            <person name="Pangilinan J."/>
            <person name="Ruiz-Duenas F.J."/>
            <person name="Barrasa J.M."/>
            <person name="Sanchez-Garcia M."/>
            <person name="Camarero S."/>
            <person name="Miyauchi S."/>
            <person name="Serrano A."/>
            <person name="Linde D."/>
            <person name="Babiker R."/>
            <person name="Drula E."/>
            <person name="Ayuso-Fernandez I."/>
            <person name="Pacheco R."/>
            <person name="Padilla G."/>
            <person name="Ferreira P."/>
            <person name="Barriuso J."/>
            <person name="Kellner H."/>
            <person name="Castanera R."/>
            <person name="Alfaro M."/>
            <person name="Ramirez L."/>
            <person name="Pisabarro A.G."/>
            <person name="Kuo A."/>
            <person name="Tritt A."/>
            <person name="Lipzen A."/>
            <person name="He G."/>
            <person name="Yan M."/>
            <person name="Ng V."/>
            <person name="Cullen D."/>
            <person name="Martin F."/>
            <person name="Rosso M.-N."/>
            <person name="Henrissat B."/>
            <person name="Hibbett D."/>
            <person name="Martinez A.T."/>
            <person name="Grigoriev I.V."/>
        </authorList>
    </citation>
    <scope>NUCLEOTIDE SEQUENCE</scope>
    <source>
        <strain evidence="10">ATCC 90797</strain>
    </source>
</reference>
<proteinExistence type="inferred from homology"/>
<dbReference type="InterPro" id="IPR017770">
    <property type="entry name" value="RNA3'_term_phos_cyc_type_1"/>
</dbReference>
<comment type="similarity">
    <text evidence="1">Belongs to the RNA 3'-terminal cyclase family. Type 1 subfamily.</text>
</comment>
<dbReference type="Pfam" id="PF05189">
    <property type="entry name" value="RTC_insert"/>
    <property type="match status" value="1"/>
</dbReference>
<dbReference type="Gene3D" id="3.30.360.20">
    <property type="entry name" value="RNA 3'-terminal phosphate cyclase, insert domain"/>
    <property type="match status" value="1"/>
</dbReference>
<keyword evidence="4 7" id="KW-0547">Nucleotide-binding</keyword>
<dbReference type="GO" id="GO:0005524">
    <property type="term" value="F:ATP binding"/>
    <property type="evidence" value="ECO:0007669"/>
    <property type="project" value="UniProtKB-KW"/>
</dbReference>
<evidence type="ECO:0000256" key="5">
    <source>
        <dbReference type="ARBA" id="ARBA00024481"/>
    </source>
</evidence>
<organism evidence="10 11">
    <name type="scientific">Pleurotus eryngii</name>
    <name type="common">Boletus of the steppes</name>
    <dbReference type="NCBI Taxonomy" id="5323"/>
    <lineage>
        <taxon>Eukaryota</taxon>
        <taxon>Fungi</taxon>
        <taxon>Dikarya</taxon>
        <taxon>Basidiomycota</taxon>
        <taxon>Agaricomycotina</taxon>
        <taxon>Agaricomycetes</taxon>
        <taxon>Agaricomycetidae</taxon>
        <taxon>Agaricales</taxon>
        <taxon>Pleurotineae</taxon>
        <taxon>Pleurotaceae</taxon>
        <taxon>Pleurotus</taxon>
    </lineage>
</organism>
<keyword evidence="3" id="KW-0436">Ligase</keyword>
<dbReference type="InterPro" id="IPR020719">
    <property type="entry name" value="RNA3'_term_phos_cycl-like_CS"/>
</dbReference>
<evidence type="ECO:0000256" key="1">
    <source>
        <dbReference type="ARBA" id="ARBA00009206"/>
    </source>
</evidence>
<dbReference type="GO" id="GO:0003963">
    <property type="term" value="F:RNA-3'-phosphate cyclase activity"/>
    <property type="evidence" value="ECO:0007669"/>
    <property type="project" value="UniProtKB-EC"/>
</dbReference>
<evidence type="ECO:0000256" key="2">
    <source>
        <dbReference type="ARBA" id="ARBA00012725"/>
    </source>
</evidence>
<gene>
    <name evidence="10" type="ORF">BDN71DRAFT_1223412</name>
</gene>
<comment type="caution">
    <text evidence="10">The sequence shown here is derived from an EMBL/GenBank/DDBJ whole genome shotgun (WGS) entry which is preliminary data.</text>
</comment>